<name>A0A7J0EXL0_9ERIC</name>
<protein>
    <submittedName>
        <fullName evidence="2">Uncharacterized protein</fullName>
    </submittedName>
</protein>
<keyword evidence="3" id="KW-1185">Reference proteome</keyword>
<keyword evidence="1" id="KW-0732">Signal</keyword>
<sequence>MKFSSIFLEFLLGSRALSTPDVSPIIPQAKICIEIDVHYVLHDVVHGQFANGDCIPIHVCYAWTPSKCSGCTSFGHNVYSCPTQKNKPVNGKVGTADISLPSDLEVNQKNRPHILCARVRHTKGVVPGYTLGVTLGNKERVHFSVLAVEVGYSREEDLVQGKNANMMSQLLRVSSKPSFGVSGSAGLISKDVFPDSEAYFPAPGLSDHCSLIVTALQELDDENGVRPEEPEAVKVEIVQFYSNLLGVGFDQSRPAATEEVRKALSSIKVDKAPGPDGFNDYFYQKNWELVWPDMVEGLEAVSSFFASGYLLKVWNLQLSP</sequence>
<organism evidence="2 3">
    <name type="scientific">Actinidia rufa</name>
    <dbReference type="NCBI Taxonomy" id="165716"/>
    <lineage>
        <taxon>Eukaryota</taxon>
        <taxon>Viridiplantae</taxon>
        <taxon>Streptophyta</taxon>
        <taxon>Embryophyta</taxon>
        <taxon>Tracheophyta</taxon>
        <taxon>Spermatophyta</taxon>
        <taxon>Magnoliopsida</taxon>
        <taxon>eudicotyledons</taxon>
        <taxon>Gunneridae</taxon>
        <taxon>Pentapetalae</taxon>
        <taxon>asterids</taxon>
        <taxon>Ericales</taxon>
        <taxon>Actinidiaceae</taxon>
        <taxon>Actinidia</taxon>
    </lineage>
</organism>
<proteinExistence type="predicted"/>
<evidence type="ECO:0000313" key="2">
    <source>
        <dbReference type="EMBL" id="GFY90936.1"/>
    </source>
</evidence>
<comment type="caution">
    <text evidence="2">The sequence shown here is derived from an EMBL/GenBank/DDBJ whole genome shotgun (WGS) entry which is preliminary data.</text>
</comment>
<dbReference type="OrthoDB" id="10661003at2759"/>
<dbReference type="Proteomes" id="UP000585474">
    <property type="component" value="Unassembled WGS sequence"/>
</dbReference>
<dbReference type="EMBL" id="BJWL01000007">
    <property type="protein sequence ID" value="GFY90936.1"/>
    <property type="molecule type" value="Genomic_DNA"/>
</dbReference>
<reference evidence="2 3" key="1">
    <citation type="submission" date="2019-07" db="EMBL/GenBank/DDBJ databases">
        <title>De Novo Assembly of kiwifruit Actinidia rufa.</title>
        <authorList>
            <person name="Sugita-Konishi S."/>
            <person name="Sato K."/>
            <person name="Mori E."/>
            <person name="Abe Y."/>
            <person name="Kisaki G."/>
            <person name="Hamano K."/>
            <person name="Suezawa K."/>
            <person name="Otani M."/>
            <person name="Fukuda T."/>
            <person name="Manabe T."/>
            <person name="Gomi K."/>
            <person name="Tabuchi M."/>
            <person name="Akimitsu K."/>
            <person name="Kataoka I."/>
        </authorList>
    </citation>
    <scope>NUCLEOTIDE SEQUENCE [LARGE SCALE GENOMIC DNA]</scope>
    <source>
        <strain evidence="3">cv. Fuchu</strain>
    </source>
</reference>
<gene>
    <name evidence="2" type="ORF">Acr_07g0011320</name>
</gene>
<feature type="chain" id="PRO_5029679846" evidence="1">
    <location>
        <begin position="17"/>
        <end position="320"/>
    </location>
</feature>
<dbReference type="AlphaFoldDB" id="A0A7J0EXL0"/>
<accession>A0A7J0EXL0</accession>
<evidence type="ECO:0000313" key="3">
    <source>
        <dbReference type="Proteomes" id="UP000585474"/>
    </source>
</evidence>
<evidence type="ECO:0000256" key="1">
    <source>
        <dbReference type="SAM" id="SignalP"/>
    </source>
</evidence>
<feature type="signal peptide" evidence="1">
    <location>
        <begin position="1"/>
        <end position="16"/>
    </location>
</feature>